<evidence type="ECO:0000313" key="3">
    <source>
        <dbReference type="Proteomes" id="UP000018731"/>
    </source>
</evidence>
<gene>
    <name evidence="2" type="ORF">HMPREF2086_01480</name>
</gene>
<dbReference type="Proteomes" id="UP000018731">
    <property type="component" value="Unassembled WGS sequence"/>
</dbReference>
<reference evidence="2 3" key="1">
    <citation type="journal article" date="2014" name="Genome Announc.">
        <title>Draft genome sequences of six enterohepatic helicobacter species isolated from humans and one from rhesus macaques.</title>
        <authorList>
            <person name="Shen Z."/>
            <person name="Sheh A."/>
            <person name="Young S.K."/>
            <person name="Abouelliel A."/>
            <person name="Ward D.V."/>
            <person name="Earl A.M."/>
            <person name="Fox J.G."/>
        </authorList>
    </citation>
    <scope>NUCLEOTIDE SEQUENCE [LARGE SCALE GENOMIC DNA]</scope>
    <source>
        <strain evidence="2 3">MIT 99-5501</strain>
    </source>
</reference>
<comment type="caution">
    <text evidence="2">The sequence shown here is derived from an EMBL/GenBank/DDBJ whole genome shotgun (WGS) entry which is preliminary data.</text>
</comment>
<accession>V8C6L2</accession>
<dbReference type="InterPro" id="IPR002718">
    <property type="entry name" value="OMP_Helicobacter"/>
</dbReference>
<dbReference type="AlphaFoldDB" id="V8C6L2"/>
<keyword evidence="3" id="KW-1185">Reference proteome</keyword>
<dbReference type="Pfam" id="PF01856">
    <property type="entry name" value="HP_OMP"/>
    <property type="match status" value="1"/>
</dbReference>
<sequence length="258" mass="28164">MTAEIAKSFCKICTITLVFATLAGTELLAKRQSPTPAKKSSKDSKASVPANRATRAPRVDSPTRTSQAQSTKPTQALKPHAGFVGVELGVSAYRQDNKITLTSSDSSVNFEDYRYSRNTLGTNVGILSGYRGFFASWFGLRAYANLNYTQTMDSNSFYIINYRTNPPTITNLSYDYSLSVLNYGANLDLLFNVLTIKESKLGIFAGGGIGGNTIFTNKAIVSAKKNMGIDKDALYDEIKDGAFTGLDAWVNCGFMEYF</sequence>
<dbReference type="PRINTS" id="PR01776">
    <property type="entry name" value="HPOMPFAMILY"/>
</dbReference>
<organism evidence="2 3">
    <name type="scientific">Helicobacter macacae MIT 99-5501</name>
    <dbReference type="NCBI Taxonomy" id="1357400"/>
    <lineage>
        <taxon>Bacteria</taxon>
        <taxon>Pseudomonadati</taxon>
        <taxon>Campylobacterota</taxon>
        <taxon>Epsilonproteobacteria</taxon>
        <taxon>Campylobacterales</taxon>
        <taxon>Helicobacteraceae</taxon>
        <taxon>Helicobacter</taxon>
    </lineage>
</organism>
<proteinExistence type="predicted"/>
<evidence type="ECO:0000313" key="2">
    <source>
        <dbReference type="EMBL" id="ETD23033.1"/>
    </source>
</evidence>
<dbReference type="PATRIC" id="fig|1357400.3.peg.1984"/>
<feature type="region of interest" description="Disordered" evidence="1">
    <location>
        <begin position="31"/>
        <end position="75"/>
    </location>
</feature>
<name>V8C6L2_9HELI</name>
<feature type="compositionally biased region" description="Polar residues" evidence="1">
    <location>
        <begin position="62"/>
        <end position="74"/>
    </location>
</feature>
<dbReference type="EMBL" id="AZJI01000006">
    <property type="protein sequence ID" value="ETD23033.1"/>
    <property type="molecule type" value="Genomic_DNA"/>
</dbReference>
<protein>
    <submittedName>
        <fullName evidence="2">Uncharacterized protein</fullName>
    </submittedName>
</protein>
<dbReference type="HOGENOM" id="CLU_1076752_0_0_7"/>
<dbReference type="RefSeq" id="WP_023928215.1">
    <property type="nucleotide sequence ID" value="NZ_KI669455.1"/>
</dbReference>
<dbReference type="OrthoDB" id="5319509at2"/>
<evidence type="ECO:0000256" key="1">
    <source>
        <dbReference type="SAM" id="MobiDB-lite"/>
    </source>
</evidence>